<name>A0A2G4YNN9_9PROT</name>
<dbReference type="InParanoid" id="A0A2G4YNN9"/>
<dbReference type="Proteomes" id="UP000229730">
    <property type="component" value="Unassembled WGS sequence"/>
</dbReference>
<comment type="caution">
    <text evidence="1">The sequence shown here is derived from an EMBL/GenBank/DDBJ whole genome shotgun (WGS) entry which is preliminary data.</text>
</comment>
<keyword evidence="2" id="KW-1185">Reference proteome</keyword>
<accession>A0A2G4YNN9</accession>
<sequence>METNMLINLKRMIICAVVLMICQGCDMSEQNNQIRFCEIGVSSKDGEPLIFDLEKQMTITSDTTSEFGVIESEDYIGLVSPDALMVPSEKHLKAGKSMDWEVEGFSFSARPASTMDNSWYIVNASPNSAKTANFFHSTMLYSLENGVIAFRIYKDYNGEELSQEAYSCGDKKFFLTELIARDVIQ</sequence>
<protein>
    <submittedName>
        <fullName evidence="1">Uncharacterized protein</fullName>
    </submittedName>
</protein>
<reference evidence="1 2" key="1">
    <citation type="submission" date="2017-10" db="EMBL/GenBank/DDBJ databases">
        <title>Frigbacter circumglobatus gen. nov. sp. nov., isolated from sediment cultured in situ.</title>
        <authorList>
            <person name="Zhao Z."/>
        </authorList>
    </citation>
    <scope>NUCLEOTIDE SEQUENCE [LARGE SCALE GENOMIC DNA]</scope>
    <source>
        <strain evidence="1 2">ZYL</strain>
    </source>
</reference>
<proteinExistence type="predicted"/>
<evidence type="ECO:0000313" key="2">
    <source>
        <dbReference type="Proteomes" id="UP000229730"/>
    </source>
</evidence>
<organism evidence="1 2">
    <name type="scientific">Paremcibacter congregatus</name>
    <dbReference type="NCBI Taxonomy" id="2043170"/>
    <lineage>
        <taxon>Bacteria</taxon>
        <taxon>Pseudomonadati</taxon>
        <taxon>Pseudomonadota</taxon>
        <taxon>Alphaproteobacteria</taxon>
        <taxon>Emcibacterales</taxon>
        <taxon>Emcibacteraceae</taxon>
        <taxon>Paremcibacter</taxon>
    </lineage>
</organism>
<evidence type="ECO:0000313" key="1">
    <source>
        <dbReference type="EMBL" id="PHZ83928.1"/>
    </source>
</evidence>
<dbReference type="AlphaFoldDB" id="A0A2G4YNN9"/>
<dbReference type="EMBL" id="PDEM01000030">
    <property type="protein sequence ID" value="PHZ83928.1"/>
    <property type="molecule type" value="Genomic_DNA"/>
</dbReference>
<gene>
    <name evidence="1" type="ORF">CRD36_14440</name>
</gene>